<dbReference type="InterPro" id="IPR055582">
    <property type="entry name" value="DUF7158"/>
</dbReference>
<evidence type="ECO:0000256" key="1">
    <source>
        <dbReference type="SAM" id="MobiDB-lite"/>
    </source>
</evidence>
<sequence length="56" mass="6447">MAVPVEEVDARETRLRHGPSPRRYRPATPVRAQLRRWLTQLIVTERLIAAEADARA</sequence>
<evidence type="ECO:0000313" key="2">
    <source>
        <dbReference type="EMBL" id="EUA24137.1"/>
    </source>
</evidence>
<dbReference type="Pfam" id="PF23716">
    <property type="entry name" value="DUF7158"/>
    <property type="match status" value="1"/>
</dbReference>
<reference evidence="2" key="1">
    <citation type="submission" date="2014-01" db="EMBL/GenBank/DDBJ databases">
        <authorList>
            <person name="Brown-Elliot B."/>
            <person name="Wallace R."/>
            <person name="Lenaerts A."/>
            <person name="Ordway D."/>
            <person name="DeGroote M.A."/>
            <person name="Parker T."/>
            <person name="Sizemore C."/>
            <person name="Tallon L.J."/>
            <person name="Sadzewicz L.K."/>
            <person name="Sengamalay N."/>
            <person name="Fraser C.M."/>
            <person name="Hine E."/>
            <person name="Shefchek K.A."/>
            <person name="Das S.P."/>
            <person name="Tettelin H."/>
        </authorList>
    </citation>
    <scope>NUCLEOTIDE SEQUENCE [LARGE SCALE GENOMIC DNA]</scope>
    <source>
        <strain evidence="2">4042</strain>
    </source>
</reference>
<feature type="region of interest" description="Disordered" evidence="1">
    <location>
        <begin position="1"/>
        <end position="27"/>
    </location>
</feature>
<dbReference type="PATRIC" id="fig|1299334.3.peg.6769"/>
<protein>
    <submittedName>
        <fullName evidence="2">Uncharacterized protein</fullName>
    </submittedName>
</protein>
<organism evidence="2">
    <name type="scientific">Mycobacterium xenopi 4042</name>
    <dbReference type="NCBI Taxonomy" id="1299334"/>
    <lineage>
        <taxon>Bacteria</taxon>
        <taxon>Bacillati</taxon>
        <taxon>Actinomycetota</taxon>
        <taxon>Actinomycetes</taxon>
        <taxon>Mycobacteriales</taxon>
        <taxon>Mycobacteriaceae</taxon>
        <taxon>Mycobacterium</taxon>
    </lineage>
</organism>
<dbReference type="AlphaFoldDB" id="X7ZWZ9"/>
<feature type="compositionally biased region" description="Basic residues" evidence="1">
    <location>
        <begin position="16"/>
        <end position="25"/>
    </location>
</feature>
<proteinExistence type="predicted"/>
<dbReference type="EMBL" id="JAOB01000064">
    <property type="protein sequence ID" value="EUA24137.1"/>
    <property type="molecule type" value="Genomic_DNA"/>
</dbReference>
<comment type="caution">
    <text evidence="2">The sequence shown here is derived from an EMBL/GenBank/DDBJ whole genome shotgun (WGS) entry which is preliminary data.</text>
</comment>
<name>X7ZWZ9_MYCXE</name>
<accession>X7ZWZ9</accession>
<gene>
    <name evidence="2" type="ORF">I553_3961</name>
</gene>